<gene>
    <name evidence="2" type="ORF">MCOR_54701</name>
</gene>
<dbReference type="OrthoDB" id="6121294at2759"/>
<proteinExistence type="predicted"/>
<keyword evidence="1" id="KW-0812">Transmembrane</keyword>
<dbReference type="Proteomes" id="UP000507470">
    <property type="component" value="Unassembled WGS sequence"/>
</dbReference>
<evidence type="ECO:0008006" key="4">
    <source>
        <dbReference type="Google" id="ProtNLM"/>
    </source>
</evidence>
<evidence type="ECO:0000313" key="2">
    <source>
        <dbReference type="EMBL" id="CAC5422664.1"/>
    </source>
</evidence>
<evidence type="ECO:0000256" key="1">
    <source>
        <dbReference type="SAM" id="Phobius"/>
    </source>
</evidence>
<dbReference type="EMBL" id="CACVKT020009675">
    <property type="protein sequence ID" value="CAC5422664.1"/>
    <property type="molecule type" value="Genomic_DNA"/>
</dbReference>
<name>A0A6J8EPZ7_MYTCO</name>
<keyword evidence="3" id="KW-1185">Reference proteome</keyword>
<keyword evidence="1" id="KW-1133">Transmembrane helix</keyword>
<protein>
    <recommendedName>
        <fullName evidence="4">SRCR domain-containing protein</fullName>
    </recommendedName>
</protein>
<organism evidence="2 3">
    <name type="scientific">Mytilus coruscus</name>
    <name type="common">Sea mussel</name>
    <dbReference type="NCBI Taxonomy" id="42192"/>
    <lineage>
        <taxon>Eukaryota</taxon>
        <taxon>Metazoa</taxon>
        <taxon>Spiralia</taxon>
        <taxon>Lophotrochozoa</taxon>
        <taxon>Mollusca</taxon>
        <taxon>Bivalvia</taxon>
        <taxon>Autobranchia</taxon>
        <taxon>Pteriomorphia</taxon>
        <taxon>Mytilida</taxon>
        <taxon>Mytiloidea</taxon>
        <taxon>Mytilidae</taxon>
        <taxon>Mytilinae</taxon>
        <taxon>Mytilus</taxon>
    </lineage>
</organism>
<evidence type="ECO:0000313" key="3">
    <source>
        <dbReference type="Proteomes" id="UP000507470"/>
    </source>
</evidence>
<keyword evidence="1" id="KW-0472">Membrane</keyword>
<dbReference type="AlphaFoldDB" id="A0A6J8EPZ7"/>
<feature type="transmembrane region" description="Helical" evidence="1">
    <location>
        <begin position="165"/>
        <end position="186"/>
    </location>
</feature>
<sequence>MKENGKNGLCSTLMCTSSDVVVLAEAHCKGNSNIKGVCEDGMPSTTPGSIWNLQQNQAFTNCWKQNKLLLNSSVCQYLATDLKATAWTNIFREEIEIERILGDGKETPKFCLSGNISKSDRRENVLNLHRRNCSVTLEWFVCKNDSTSVRNKNNEDEETASNQGALIGGSVGAVIVLLIAVSVIVCKIRRIGLFKSNNSANTKTVIFTKSVYDDKTNLRFQTQQQVNKKYGLVNQVTEKINKTNDSYTQVQKVKRMEDTYTECTNEEYDHLHNIGGRKPKVCEKTYDSNAGVRNHNDPTYDTATSSTGVDMDNTYDHSFSNMKAYSEYDVSDSRMQIDRTNYDVSEQGC</sequence>
<reference evidence="2 3" key="1">
    <citation type="submission" date="2020-06" db="EMBL/GenBank/DDBJ databases">
        <authorList>
            <person name="Li R."/>
            <person name="Bekaert M."/>
        </authorList>
    </citation>
    <scope>NUCLEOTIDE SEQUENCE [LARGE SCALE GENOMIC DNA]</scope>
    <source>
        <strain evidence="3">wild</strain>
    </source>
</reference>
<accession>A0A6J8EPZ7</accession>